<proteinExistence type="predicted"/>
<dbReference type="OrthoDB" id="8245380at2"/>
<dbReference type="STRING" id="361041.VW35_02260"/>
<comment type="caution">
    <text evidence="1">The sequence shown here is derived from an EMBL/GenBank/DDBJ whole genome shotgun (WGS) entry which is preliminary data.</text>
</comment>
<dbReference type="Proteomes" id="UP000033514">
    <property type="component" value="Unassembled WGS sequence"/>
</dbReference>
<dbReference type="RefSeq" id="WP_046141363.1">
    <property type="nucleotide sequence ID" value="NZ_LAJG01000005.1"/>
</dbReference>
<name>A0A0F5LFE7_9HYPH</name>
<dbReference type="EMBL" id="LAJG01000005">
    <property type="protein sequence ID" value="KKB81015.1"/>
    <property type="molecule type" value="Genomic_DNA"/>
</dbReference>
<protein>
    <submittedName>
        <fullName evidence="1">Uncharacterized protein</fullName>
    </submittedName>
</protein>
<dbReference type="AlphaFoldDB" id="A0A0F5LFE7"/>
<evidence type="ECO:0000313" key="2">
    <source>
        <dbReference type="Proteomes" id="UP000033514"/>
    </source>
</evidence>
<dbReference type="PATRIC" id="fig|361041.3.peg.3836"/>
<evidence type="ECO:0000313" key="1">
    <source>
        <dbReference type="EMBL" id="KKB81015.1"/>
    </source>
</evidence>
<gene>
    <name evidence="1" type="ORF">VW35_02260</name>
</gene>
<accession>A0A0F5LFE7</accession>
<reference evidence="1 2" key="1">
    <citation type="submission" date="2015-03" db="EMBL/GenBank/DDBJ databases">
        <authorList>
            <person name="Hassan Y.I."/>
            <person name="Lepp D."/>
            <person name="Zhou T."/>
        </authorList>
    </citation>
    <scope>NUCLEOTIDE SEQUENCE [LARGE SCALE GENOMIC DNA]</scope>
    <source>
        <strain evidence="1 2">GH2-10</strain>
    </source>
</reference>
<keyword evidence="2" id="KW-1185">Reference proteome</keyword>
<sequence length="81" mass="9243">MGWDVHAVKRSSVWEFFSAWQGYVEANTPKQSGKLSEDEKDRIWERMQELDATPPGQLSTQTYTLDGLRLVPAAIVTFEVL</sequence>
<organism evidence="1 2">
    <name type="scientific">Devosia soli</name>
    <dbReference type="NCBI Taxonomy" id="361041"/>
    <lineage>
        <taxon>Bacteria</taxon>
        <taxon>Pseudomonadati</taxon>
        <taxon>Pseudomonadota</taxon>
        <taxon>Alphaproteobacteria</taxon>
        <taxon>Hyphomicrobiales</taxon>
        <taxon>Devosiaceae</taxon>
        <taxon>Devosia</taxon>
    </lineage>
</organism>